<evidence type="ECO:0000256" key="1">
    <source>
        <dbReference type="SAM" id="SignalP"/>
    </source>
</evidence>
<proteinExistence type="predicted"/>
<evidence type="ECO:0000313" key="2">
    <source>
        <dbReference type="EMBL" id="PRO70951.1"/>
    </source>
</evidence>
<gene>
    <name evidence="2" type="ORF">C6Y40_24135</name>
</gene>
<name>A0A2S9V3E1_9ALTE</name>
<dbReference type="SUPFAM" id="SSF81901">
    <property type="entry name" value="HCP-like"/>
    <property type="match status" value="1"/>
</dbReference>
<dbReference type="EMBL" id="PVNP01000220">
    <property type="protein sequence ID" value="PRO70951.1"/>
    <property type="molecule type" value="Genomic_DNA"/>
</dbReference>
<organism evidence="2 3">
    <name type="scientific">Alteromonas alba</name>
    <dbReference type="NCBI Taxonomy" id="2079529"/>
    <lineage>
        <taxon>Bacteria</taxon>
        <taxon>Pseudomonadati</taxon>
        <taxon>Pseudomonadota</taxon>
        <taxon>Gammaproteobacteria</taxon>
        <taxon>Alteromonadales</taxon>
        <taxon>Alteromonadaceae</taxon>
        <taxon>Alteromonas/Salinimonas group</taxon>
        <taxon>Alteromonas</taxon>
    </lineage>
</organism>
<dbReference type="AlphaFoldDB" id="A0A2S9V3E1"/>
<evidence type="ECO:0008006" key="4">
    <source>
        <dbReference type="Google" id="ProtNLM"/>
    </source>
</evidence>
<keyword evidence="1" id="KW-0732">Signal</keyword>
<accession>A0A2S9V3E1</accession>
<feature type="chain" id="PRO_5015494151" description="Sel1 repeat family protein" evidence="1">
    <location>
        <begin position="23"/>
        <end position="315"/>
    </location>
</feature>
<dbReference type="RefSeq" id="WP_105936936.1">
    <property type="nucleotide sequence ID" value="NZ_PVNP01000220.1"/>
</dbReference>
<comment type="caution">
    <text evidence="2">The sequence shown here is derived from an EMBL/GenBank/DDBJ whole genome shotgun (WGS) entry which is preliminary data.</text>
</comment>
<dbReference type="OrthoDB" id="6382326at2"/>
<evidence type="ECO:0000313" key="3">
    <source>
        <dbReference type="Proteomes" id="UP000238949"/>
    </source>
</evidence>
<protein>
    <recommendedName>
        <fullName evidence="4">Sel1 repeat family protein</fullName>
    </recommendedName>
</protein>
<feature type="signal peptide" evidence="1">
    <location>
        <begin position="1"/>
        <end position="22"/>
    </location>
</feature>
<sequence>MQRIISLLLVCFCAMAPVVLRAQTSDATGDPTKRQALARSYAEIVGRLALTDKLFAAMAEQCDTKVAMPSQSYSAIDYALRMQTNMSFFQWRKQFSDPAQEAKLVKQLMSSTLTDIGGCEESAVQRWFAGMLQNMLQPFVEQLTELPDLLGISRDKPDEEQLVRVFIHQLARYQQLSVAEIRGLAMALESGMYRYSMVAFTNQITKDYPQSVALREYVYQQTNTAGDLYELADSLRFTDRVRAVTLFGEAAEQGSFVAQRWYGNYQACVGNTEQALQWLNKARQNEPDEASFIDDIISEIKALGEPTNCLDGWVY</sequence>
<dbReference type="InterPro" id="IPR011990">
    <property type="entry name" value="TPR-like_helical_dom_sf"/>
</dbReference>
<dbReference type="Gene3D" id="1.25.40.10">
    <property type="entry name" value="Tetratricopeptide repeat domain"/>
    <property type="match status" value="1"/>
</dbReference>
<keyword evidence="3" id="KW-1185">Reference proteome</keyword>
<reference evidence="3" key="1">
    <citation type="journal article" date="2020" name="Int. J. Syst. Evol. Microbiol.">
        <title>Alteromonas alba sp. nov., a marine bacterium isolated from the seawater of the West Pacific Ocean.</title>
        <authorList>
            <person name="Sun C."/>
            <person name="Wu Y.-H."/>
            <person name="Xamxidin M."/>
            <person name="Cheng H."/>
            <person name="Xu X.-W."/>
        </authorList>
    </citation>
    <scope>NUCLEOTIDE SEQUENCE [LARGE SCALE GENOMIC DNA]</scope>
    <source>
        <strain evidence="3">190</strain>
    </source>
</reference>
<dbReference type="Proteomes" id="UP000238949">
    <property type="component" value="Unassembled WGS sequence"/>
</dbReference>